<dbReference type="EMBL" id="JARKIB010000499">
    <property type="protein sequence ID" value="KAJ7703747.1"/>
    <property type="molecule type" value="Genomic_DNA"/>
</dbReference>
<dbReference type="Proteomes" id="UP001215598">
    <property type="component" value="Unassembled WGS sequence"/>
</dbReference>
<feature type="region of interest" description="Disordered" evidence="1">
    <location>
        <begin position="284"/>
        <end position="338"/>
    </location>
</feature>
<organism evidence="2 3">
    <name type="scientific">Mycena metata</name>
    <dbReference type="NCBI Taxonomy" id="1033252"/>
    <lineage>
        <taxon>Eukaryota</taxon>
        <taxon>Fungi</taxon>
        <taxon>Dikarya</taxon>
        <taxon>Basidiomycota</taxon>
        <taxon>Agaricomycotina</taxon>
        <taxon>Agaricomycetes</taxon>
        <taxon>Agaricomycetidae</taxon>
        <taxon>Agaricales</taxon>
        <taxon>Marasmiineae</taxon>
        <taxon>Mycenaceae</taxon>
        <taxon>Mycena</taxon>
    </lineage>
</organism>
<keyword evidence="3" id="KW-1185">Reference proteome</keyword>
<feature type="region of interest" description="Disordered" evidence="1">
    <location>
        <begin position="153"/>
        <end position="172"/>
    </location>
</feature>
<reference evidence="2" key="1">
    <citation type="submission" date="2023-03" db="EMBL/GenBank/DDBJ databases">
        <title>Massive genome expansion in bonnet fungi (Mycena s.s.) driven by repeated elements and novel gene families across ecological guilds.</title>
        <authorList>
            <consortium name="Lawrence Berkeley National Laboratory"/>
            <person name="Harder C.B."/>
            <person name="Miyauchi S."/>
            <person name="Viragh M."/>
            <person name="Kuo A."/>
            <person name="Thoen E."/>
            <person name="Andreopoulos B."/>
            <person name="Lu D."/>
            <person name="Skrede I."/>
            <person name="Drula E."/>
            <person name="Henrissat B."/>
            <person name="Morin E."/>
            <person name="Kohler A."/>
            <person name="Barry K."/>
            <person name="LaButti K."/>
            <person name="Morin E."/>
            <person name="Salamov A."/>
            <person name="Lipzen A."/>
            <person name="Mereny Z."/>
            <person name="Hegedus B."/>
            <person name="Baldrian P."/>
            <person name="Stursova M."/>
            <person name="Weitz H."/>
            <person name="Taylor A."/>
            <person name="Grigoriev I.V."/>
            <person name="Nagy L.G."/>
            <person name="Martin F."/>
            <person name="Kauserud H."/>
        </authorList>
    </citation>
    <scope>NUCLEOTIDE SEQUENCE</scope>
    <source>
        <strain evidence="2">CBHHK182m</strain>
    </source>
</reference>
<proteinExistence type="predicted"/>
<gene>
    <name evidence="2" type="ORF">B0H16DRAFT_1704978</name>
</gene>
<evidence type="ECO:0000313" key="3">
    <source>
        <dbReference type="Proteomes" id="UP001215598"/>
    </source>
</evidence>
<dbReference type="AlphaFoldDB" id="A0AAD7GRM5"/>
<comment type="caution">
    <text evidence="2">The sequence shown here is derived from an EMBL/GenBank/DDBJ whole genome shotgun (WGS) entry which is preliminary data.</text>
</comment>
<protein>
    <submittedName>
        <fullName evidence="2">Uncharacterized protein</fullName>
    </submittedName>
</protein>
<name>A0AAD7GRM5_9AGAR</name>
<sequence>MRRPVDVKNAGSPGTVARRTTFIHLRAYFKKYWMEVTAFEHLRVENSVDASRPRKRRLSSRISGKLALCQIARAPLMGSCVAAAPRQRHFGYDTDRVCRGQAETAMHEKFNRVPTVLLTASCKIGMRWGKESRASTREMREPRTRRWALNSSKWHENPERPDVRRTSSTAHREPRVTMHLSIRGRRDESKSHVVAPVHPRRKEKRKGFWWGSINSKPPRGNCAVRVRNVPRNGINPEHTSQRPSQRRTRLGRGVRTLRDALASNEGKRERCARAHNVPYFKRKKKEETATSEACTTWQDGGGNEKETRTRTWTRASKHDSKGPAHPRNQFGVKQRSHDAAKQILRAVLTQFAANGEPTPSAGASMNGFGLRNVVRRTSPVLAPLRPSPQRESRENARKPRKREREMDPPLNESGLAHLLARVPPVLSRRVLAGPRRVERTTMGTSGGEPLPVTGRRLRECVLKSSKVEAWVKAEI</sequence>
<feature type="region of interest" description="Disordered" evidence="1">
    <location>
        <begin position="227"/>
        <end position="254"/>
    </location>
</feature>
<feature type="compositionally biased region" description="Basic and acidic residues" evidence="1">
    <location>
        <begin position="388"/>
        <end position="407"/>
    </location>
</feature>
<feature type="region of interest" description="Disordered" evidence="1">
    <location>
        <begin position="379"/>
        <end position="410"/>
    </location>
</feature>
<evidence type="ECO:0000313" key="2">
    <source>
        <dbReference type="EMBL" id="KAJ7703747.1"/>
    </source>
</evidence>
<accession>A0AAD7GRM5</accession>
<evidence type="ECO:0000256" key="1">
    <source>
        <dbReference type="SAM" id="MobiDB-lite"/>
    </source>
</evidence>